<feature type="transmembrane region" description="Helical" evidence="2">
    <location>
        <begin position="199"/>
        <end position="216"/>
    </location>
</feature>
<gene>
    <name evidence="3" type="ORF">E6C50_16780</name>
</gene>
<sequence length="422" mass="48929">MKSLQQLFRLKNDEVSQQLPDETQTGSRELVRLTHYQRGFGASVKAMGKPIVFKACLQNLYRSFEEQCRKQKVEQESLKQIYREEQERNRSELKKCETTIEIAEAKEKELNETIERTRKDMVEVRQHPEKYGIEGGKGIKVQFYMGLAFLFPITLYLLVFYISACYSAFFKEFDDNSLTAAIFDADALKNAFKASSLEGIFIMTIPFVFMGLGYLIHMLLKEKGKMKWIKIGLLGLVTFLFDVILAYQIEKKIYDFNKTTSSEPYTLKIALFEAEFWLIIFAGFMVYIIWGLVLDSMMKEYESLDKVKTFIKVKKEELVNLEAVKNANTEKLNEGKQQVTAINGIISELQTKIDGFIIPVKEYFYHHHKYKEGWFQAVSAEIALPHREKTLLLELCEIISKEHLNDIGLGEPELQPQIAIET</sequence>
<evidence type="ECO:0000313" key="4">
    <source>
        <dbReference type="Proteomes" id="UP000307507"/>
    </source>
</evidence>
<evidence type="ECO:0000256" key="2">
    <source>
        <dbReference type="SAM" id="Phobius"/>
    </source>
</evidence>
<proteinExistence type="predicted"/>
<dbReference type="RefSeq" id="WP_136404404.1">
    <property type="nucleotide sequence ID" value="NZ_SSNZ01000012.1"/>
</dbReference>
<dbReference type="EMBL" id="SSNZ01000012">
    <property type="protein sequence ID" value="THF47415.1"/>
    <property type="molecule type" value="Genomic_DNA"/>
</dbReference>
<dbReference type="Proteomes" id="UP000307507">
    <property type="component" value="Unassembled WGS sequence"/>
</dbReference>
<feature type="transmembrane region" description="Helical" evidence="2">
    <location>
        <begin position="269"/>
        <end position="294"/>
    </location>
</feature>
<reference evidence="3 4" key="1">
    <citation type="submission" date="2019-04" db="EMBL/GenBank/DDBJ databases">
        <title>Flavobacterium sp. nov. isolated from construction timber.</title>
        <authorList>
            <person name="Lin S.-Y."/>
            <person name="Chang C.-T."/>
            <person name="Young C.-C."/>
        </authorList>
    </citation>
    <scope>NUCLEOTIDE SEQUENCE [LARGE SCALE GENOMIC DNA]</scope>
    <source>
        <strain evidence="3 4">CC-CTC003</strain>
    </source>
</reference>
<comment type="caution">
    <text evidence="3">The sequence shown here is derived from an EMBL/GenBank/DDBJ whole genome shotgun (WGS) entry which is preliminary data.</text>
</comment>
<keyword evidence="1" id="KW-0175">Coiled coil</keyword>
<evidence type="ECO:0000313" key="3">
    <source>
        <dbReference type="EMBL" id="THF47415.1"/>
    </source>
</evidence>
<feature type="transmembrane region" description="Helical" evidence="2">
    <location>
        <begin position="147"/>
        <end position="169"/>
    </location>
</feature>
<keyword evidence="2" id="KW-0472">Membrane</keyword>
<evidence type="ECO:0000256" key="1">
    <source>
        <dbReference type="SAM" id="Coils"/>
    </source>
</evidence>
<dbReference type="OrthoDB" id="635705at2"/>
<feature type="transmembrane region" description="Helical" evidence="2">
    <location>
        <begin position="228"/>
        <end position="249"/>
    </location>
</feature>
<organism evidence="3 4">
    <name type="scientific">Flavobacterium supellecticarium</name>
    <dbReference type="NCBI Taxonomy" id="2565924"/>
    <lineage>
        <taxon>Bacteria</taxon>
        <taxon>Pseudomonadati</taxon>
        <taxon>Bacteroidota</taxon>
        <taxon>Flavobacteriia</taxon>
        <taxon>Flavobacteriales</taxon>
        <taxon>Flavobacteriaceae</taxon>
        <taxon>Flavobacterium</taxon>
    </lineage>
</organism>
<feature type="coiled-coil region" evidence="1">
    <location>
        <begin position="93"/>
        <end position="127"/>
    </location>
</feature>
<dbReference type="AlphaFoldDB" id="A0A4V3W7I0"/>
<accession>A0A4V3W7I0</accession>
<protein>
    <submittedName>
        <fullName evidence="3">ABC transporter permease</fullName>
    </submittedName>
</protein>
<keyword evidence="2" id="KW-0812">Transmembrane</keyword>
<keyword evidence="2" id="KW-1133">Transmembrane helix</keyword>
<name>A0A4V3W7I0_9FLAO</name>
<keyword evidence="4" id="KW-1185">Reference proteome</keyword>